<accession>A0A6I0FLP4</accession>
<keyword evidence="2" id="KW-1185">Reference proteome</keyword>
<proteinExistence type="predicted"/>
<reference evidence="1 2" key="1">
    <citation type="submission" date="2019-10" db="EMBL/GenBank/DDBJ databases">
        <title>Alkaliphilus serpentinus sp. nov. and Alkaliphilus pronyensis sp. nov., two novel anaerobic alkaliphilic species isolated from the serpentinized-hosted hydrothermal field of the Prony Bay (New Caledonia).</title>
        <authorList>
            <person name="Postec A."/>
        </authorList>
    </citation>
    <scope>NUCLEOTIDE SEQUENCE [LARGE SCALE GENOMIC DNA]</scope>
    <source>
        <strain evidence="1 2">LacV</strain>
    </source>
</reference>
<dbReference type="RefSeq" id="WP_151859712.1">
    <property type="nucleotide sequence ID" value="NZ_WBZC01000003.1"/>
</dbReference>
<name>A0A6I0FLP4_9FIRM</name>
<dbReference type="AlphaFoldDB" id="A0A6I0FLP4"/>
<dbReference type="OrthoDB" id="245523at2"/>
<dbReference type="Proteomes" id="UP000432715">
    <property type="component" value="Unassembled WGS sequence"/>
</dbReference>
<protein>
    <submittedName>
        <fullName evidence="1">Uncharacterized protein</fullName>
    </submittedName>
</protein>
<sequence length="159" mass="19007">MLIYFSYRLLNKRKLFRVLKTYYGDSKIINRAIVMPSNYNPFKWDYIVRTTKEYIVGDINSFSCIPNQSGELTIVTNPIVEKSLKEELGRYFKSFTPFYHISFKEEKDRIIVKMTDLRYRVSNGFKHHALFYYSLNAQLISSVFHPFSMENNIEIKNNR</sequence>
<evidence type="ECO:0000313" key="2">
    <source>
        <dbReference type="Proteomes" id="UP000432715"/>
    </source>
</evidence>
<evidence type="ECO:0000313" key="1">
    <source>
        <dbReference type="EMBL" id="KAB3539033.1"/>
    </source>
</evidence>
<comment type="caution">
    <text evidence="1">The sequence shown here is derived from an EMBL/GenBank/DDBJ whole genome shotgun (WGS) entry which is preliminary data.</text>
</comment>
<organism evidence="1 2">
    <name type="scientific">Alkaliphilus pronyensis</name>
    <dbReference type="NCBI Taxonomy" id="1482732"/>
    <lineage>
        <taxon>Bacteria</taxon>
        <taxon>Bacillati</taxon>
        <taxon>Bacillota</taxon>
        <taxon>Clostridia</taxon>
        <taxon>Peptostreptococcales</taxon>
        <taxon>Natronincolaceae</taxon>
        <taxon>Alkaliphilus</taxon>
    </lineage>
</organism>
<dbReference type="EMBL" id="WBZC01000003">
    <property type="protein sequence ID" value="KAB3539033.1"/>
    <property type="molecule type" value="Genomic_DNA"/>
</dbReference>
<gene>
    <name evidence="1" type="ORF">F8154_00940</name>
</gene>